<keyword evidence="9" id="KW-0809">Transit peptide</keyword>
<evidence type="ECO:0000256" key="2">
    <source>
        <dbReference type="ARBA" id="ARBA00001973"/>
    </source>
</evidence>
<evidence type="ECO:0000256" key="16">
    <source>
        <dbReference type="ARBA" id="ARBA00023157"/>
    </source>
</evidence>
<keyword evidence="22" id="KW-1185">Reference proteome</keyword>
<evidence type="ECO:0000256" key="6">
    <source>
        <dbReference type="ARBA" id="ARBA00022692"/>
    </source>
</evidence>
<evidence type="ECO:0000256" key="20">
    <source>
        <dbReference type="SAM" id="MobiDB-lite"/>
    </source>
</evidence>
<evidence type="ECO:0000256" key="18">
    <source>
        <dbReference type="ARBA" id="ARBA00024980"/>
    </source>
</evidence>
<keyword evidence="13" id="KW-0811">Translocation</keyword>
<comment type="function">
    <text evidence="18">Required for the import and folding of small cysteine-containing proteins (small Tim) in the mitochondrial intermembrane space (IMS). Forms a redox cycle with ERV1 that involves a disulfide relay system. Precursor proteins to be imported into the IMS are translocated in their reduced form into the mitochondria. The oxidized form of MIA40 forms a transient intermolecular disulfide bridge with the reduced precursor protein, resulting in oxidation of the precursor protein that now contains an intramolecular disulfide bond and is able to undergo folding in the IMS.</text>
</comment>
<protein>
    <recommendedName>
        <fullName evidence="4">Mitochondrial intermembrane space import and assembly protein 40</fullName>
    </recommendedName>
    <alternativeName>
        <fullName evidence="19">Mitochondrial import inner membrane translocase TIM40</fullName>
    </alternativeName>
</protein>
<evidence type="ECO:0000256" key="13">
    <source>
        <dbReference type="ARBA" id="ARBA00023010"/>
    </source>
</evidence>
<evidence type="ECO:0000313" key="22">
    <source>
        <dbReference type="Proteomes" id="UP000800093"/>
    </source>
</evidence>
<keyword evidence="11" id="KW-1133">Transmembrane helix</keyword>
<keyword evidence="14" id="KW-0496">Mitochondrion</keyword>
<dbReference type="AlphaFoldDB" id="A0A9P4K8W9"/>
<comment type="cofactor">
    <cofactor evidence="2">
        <name>Cu(2+)</name>
        <dbReference type="ChEBI" id="CHEBI:29036"/>
    </cofactor>
</comment>
<evidence type="ECO:0000256" key="15">
    <source>
        <dbReference type="ARBA" id="ARBA00023136"/>
    </source>
</evidence>
<name>A0A9P4K8W9_9PLEO</name>
<keyword evidence="5" id="KW-0813">Transport</keyword>
<feature type="compositionally biased region" description="Basic and acidic residues" evidence="20">
    <location>
        <begin position="289"/>
        <end position="300"/>
    </location>
</feature>
<comment type="cofactor">
    <cofactor evidence="1">
        <name>Zn(2+)</name>
        <dbReference type="ChEBI" id="CHEBI:29105"/>
    </cofactor>
</comment>
<evidence type="ECO:0000256" key="1">
    <source>
        <dbReference type="ARBA" id="ARBA00001947"/>
    </source>
</evidence>
<evidence type="ECO:0000256" key="5">
    <source>
        <dbReference type="ARBA" id="ARBA00022448"/>
    </source>
</evidence>
<dbReference type="EMBL" id="ML986644">
    <property type="protein sequence ID" value="KAF2262180.1"/>
    <property type="molecule type" value="Genomic_DNA"/>
</dbReference>
<keyword evidence="16" id="KW-1015">Disulfide bond</keyword>
<organism evidence="21 22">
    <name type="scientific">Lojkania enalia</name>
    <dbReference type="NCBI Taxonomy" id="147567"/>
    <lineage>
        <taxon>Eukaryota</taxon>
        <taxon>Fungi</taxon>
        <taxon>Dikarya</taxon>
        <taxon>Ascomycota</taxon>
        <taxon>Pezizomycotina</taxon>
        <taxon>Dothideomycetes</taxon>
        <taxon>Pleosporomycetidae</taxon>
        <taxon>Pleosporales</taxon>
        <taxon>Pleosporales incertae sedis</taxon>
        <taxon>Lojkania</taxon>
    </lineage>
</organism>
<evidence type="ECO:0000256" key="19">
    <source>
        <dbReference type="ARBA" id="ARBA00033150"/>
    </source>
</evidence>
<keyword evidence="15" id="KW-0472">Membrane</keyword>
<dbReference type="InterPro" id="IPR039289">
    <property type="entry name" value="CHCHD4"/>
</dbReference>
<evidence type="ECO:0000256" key="8">
    <source>
        <dbReference type="ARBA" id="ARBA00022927"/>
    </source>
</evidence>
<evidence type="ECO:0000256" key="9">
    <source>
        <dbReference type="ARBA" id="ARBA00022946"/>
    </source>
</evidence>
<dbReference type="Gene3D" id="1.10.287.2900">
    <property type="match status" value="1"/>
</dbReference>
<accession>A0A9P4K8W9</accession>
<gene>
    <name evidence="21" type="ORF">CC78DRAFT_618800</name>
</gene>
<dbReference type="GO" id="GO:0005743">
    <property type="term" value="C:mitochondrial inner membrane"/>
    <property type="evidence" value="ECO:0007669"/>
    <property type="project" value="UniProtKB-SubCell"/>
</dbReference>
<evidence type="ECO:0000256" key="12">
    <source>
        <dbReference type="ARBA" id="ARBA00023002"/>
    </source>
</evidence>
<dbReference type="GO" id="GO:0015035">
    <property type="term" value="F:protein-disulfide reductase activity"/>
    <property type="evidence" value="ECO:0007669"/>
    <property type="project" value="InterPro"/>
</dbReference>
<dbReference type="GO" id="GO:0045041">
    <property type="term" value="P:protein import into mitochondrial intermembrane space"/>
    <property type="evidence" value="ECO:0007669"/>
    <property type="project" value="InterPro"/>
</dbReference>
<keyword evidence="10" id="KW-0735">Signal-anchor</keyword>
<evidence type="ECO:0000256" key="10">
    <source>
        <dbReference type="ARBA" id="ARBA00022968"/>
    </source>
</evidence>
<evidence type="ECO:0000256" key="3">
    <source>
        <dbReference type="ARBA" id="ARBA00004164"/>
    </source>
</evidence>
<evidence type="ECO:0000256" key="11">
    <source>
        <dbReference type="ARBA" id="ARBA00022989"/>
    </source>
</evidence>
<dbReference type="PANTHER" id="PTHR21622:SF0">
    <property type="entry name" value="COILED-COIL-HELIX-COILED-COIL-HELIX DOMAIN CONTAINING 4"/>
    <property type="match status" value="1"/>
</dbReference>
<comment type="caution">
    <text evidence="21">The sequence shown here is derived from an EMBL/GenBank/DDBJ whole genome shotgun (WGS) entry which is preliminary data.</text>
</comment>
<evidence type="ECO:0000256" key="17">
    <source>
        <dbReference type="ARBA" id="ARBA00023284"/>
    </source>
</evidence>
<proteinExistence type="predicted"/>
<evidence type="ECO:0000256" key="4">
    <source>
        <dbReference type="ARBA" id="ARBA00013714"/>
    </source>
</evidence>
<feature type="compositionally biased region" description="Acidic residues" evidence="20">
    <location>
        <begin position="210"/>
        <end position="221"/>
    </location>
</feature>
<sequence>MFRPTSRLIARSSALRTLPRAAPAGRFLSTASPTAKSRSWKNSAARWGIAGAILYYYNTSDVFAEEPRYAVQTLPTTEEETEAYQTIDAISKERAQRKEAEKAAIAAKLAEQDQAQTAAAGQEQPAADGMEGLEGEADQQGAFNPETGEINWDCPCLGGMAHGPCGEEFKAAFSCFVFSTEEPKGMDCIDKFKSMQNCFRQHPEVYGAELESDEEDDEIVDQSEPGYADATPPGDPPTSIEGPSTEKVSQKATPASEKGAARVRAKAATEQVKQEHEPLSESDSVIPKAAHDERQANEDR</sequence>
<dbReference type="PANTHER" id="PTHR21622">
    <property type="entry name" value="COILED-COIL-HELIX-COILED-COIL-HELIX DOMAIN CONTAINING 4"/>
    <property type="match status" value="1"/>
</dbReference>
<keyword evidence="6" id="KW-0812">Transmembrane</keyword>
<evidence type="ECO:0000313" key="21">
    <source>
        <dbReference type="EMBL" id="KAF2262180.1"/>
    </source>
</evidence>
<evidence type="ECO:0000256" key="14">
    <source>
        <dbReference type="ARBA" id="ARBA00023128"/>
    </source>
</evidence>
<dbReference type="Proteomes" id="UP000800093">
    <property type="component" value="Unassembled WGS sequence"/>
</dbReference>
<feature type="region of interest" description="Disordered" evidence="20">
    <location>
        <begin position="208"/>
        <end position="300"/>
    </location>
</feature>
<dbReference type="GO" id="GO:0005758">
    <property type="term" value="C:mitochondrial intermembrane space"/>
    <property type="evidence" value="ECO:0007669"/>
    <property type="project" value="TreeGrafter"/>
</dbReference>
<keyword evidence="7" id="KW-0999">Mitochondrion inner membrane</keyword>
<comment type="subcellular location">
    <subcellularLocation>
        <location evidence="3">Mitochondrion inner membrane</location>
        <topology evidence="3">Single-pass type II membrane protein</topology>
        <orientation evidence="3">Intermembrane side</orientation>
    </subcellularLocation>
</comment>
<dbReference type="FunFam" id="1.10.287.2900:FF:000002">
    <property type="entry name" value="Mitochondrial intermembrane space import and assembly protein"/>
    <property type="match status" value="1"/>
</dbReference>
<evidence type="ECO:0000256" key="7">
    <source>
        <dbReference type="ARBA" id="ARBA00022792"/>
    </source>
</evidence>
<reference evidence="22" key="1">
    <citation type="journal article" date="2020" name="Stud. Mycol.">
        <title>101 Dothideomycetes genomes: A test case for predicting lifestyles and emergence of pathogens.</title>
        <authorList>
            <person name="Haridas S."/>
            <person name="Albert R."/>
            <person name="Binder M."/>
            <person name="Bloem J."/>
            <person name="LaButti K."/>
            <person name="Salamov A."/>
            <person name="Andreopoulos B."/>
            <person name="Baker S."/>
            <person name="Barry K."/>
            <person name="Bills G."/>
            <person name="Bluhm B."/>
            <person name="Cannon C."/>
            <person name="Castanera R."/>
            <person name="Culley D."/>
            <person name="Daum C."/>
            <person name="Ezra D."/>
            <person name="Gonzalez J."/>
            <person name="Henrissat B."/>
            <person name="Kuo A."/>
            <person name="Liang C."/>
            <person name="Lipzen A."/>
            <person name="Lutzoni F."/>
            <person name="Magnuson J."/>
            <person name="Mondo S."/>
            <person name="Nolan M."/>
            <person name="Ohm R."/>
            <person name="Pangilinan J."/>
            <person name="Park H.-J."/>
            <person name="Ramirez L."/>
            <person name="Alfaro M."/>
            <person name="Sun H."/>
            <person name="Tritt A."/>
            <person name="Yoshinaga Y."/>
            <person name="Zwiers L.-H."/>
            <person name="Turgeon B."/>
            <person name="Goodwin S."/>
            <person name="Spatafora J."/>
            <person name="Crous P."/>
            <person name="Grigoriev I."/>
        </authorList>
    </citation>
    <scope>NUCLEOTIDE SEQUENCE [LARGE SCALE GENOMIC DNA]</scope>
    <source>
        <strain evidence="22">CBS 304.66</strain>
    </source>
</reference>
<dbReference type="PROSITE" id="PS51808">
    <property type="entry name" value="CHCH"/>
    <property type="match status" value="1"/>
</dbReference>
<keyword evidence="12" id="KW-0560">Oxidoreductase</keyword>
<keyword evidence="8" id="KW-0653">Protein transport</keyword>
<dbReference type="OrthoDB" id="7481291at2759"/>
<keyword evidence="17" id="KW-0676">Redox-active center</keyword>